<feature type="domain" description="Phosphoribosyltransferase" evidence="2">
    <location>
        <begin position="167"/>
        <end position="243"/>
    </location>
</feature>
<evidence type="ECO:0000313" key="4">
    <source>
        <dbReference type="EMBL" id="MBM3331017.1"/>
    </source>
</evidence>
<dbReference type="SUPFAM" id="SSF53271">
    <property type="entry name" value="PRTase-like"/>
    <property type="match status" value="1"/>
</dbReference>
<dbReference type="InterPro" id="IPR044005">
    <property type="entry name" value="DZR_2"/>
</dbReference>
<dbReference type="Pfam" id="PF18912">
    <property type="entry name" value="DZR_2"/>
    <property type="match status" value="1"/>
</dbReference>
<reference evidence="4" key="1">
    <citation type="submission" date="2019-03" db="EMBL/GenBank/DDBJ databases">
        <title>Lake Tanganyika Metagenome-Assembled Genomes (MAGs).</title>
        <authorList>
            <person name="Tran P."/>
        </authorList>
    </citation>
    <scope>NUCLEOTIDE SEQUENCE</scope>
    <source>
        <strain evidence="4">K_DeepCast_150m_m2_040</strain>
    </source>
</reference>
<name>A0A938BSX5_UNCW3</name>
<dbReference type="InterPro" id="IPR029057">
    <property type="entry name" value="PRTase-like"/>
</dbReference>
<dbReference type="Gene3D" id="3.40.50.2020">
    <property type="match status" value="1"/>
</dbReference>
<dbReference type="PANTHER" id="PTHR47505">
    <property type="entry name" value="DNA UTILIZATION PROTEIN YHGH"/>
    <property type="match status" value="1"/>
</dbReference>
<sequence length="246" mass="26290">MSSGSPGSVRFLLKSLADFIYPPICYGCDSEVEEGLVCEGCRLALFTHELAVCPKCHRPCTRTAETCGQCRTPFSLSRVRALGLYVPPFDKLVHAFKYSGKTKVGELLGQALAALVQQDEVLSAADAVCPVPLHPARLRERGFNQSLLLAAAISMSTRMRLVECLTRTRYTPTQTLKTNPEKRLKNVAGAFRLRPDSKVAGKRILLVDDVMTTGATLDQAAQALLKGGATSVLGAVVAAAHAGGSS</sequence>
<dbReference type="Proteomes" id="UP000779900">
    <property type="component" value="Unassembled WGS sequence"/>
</dbReference>
<evidence type="ECO:0000256" key="1">
    <source>
        <dbReference type="ARBA" id="ARBA00008007"/>
    </source>
</evidence>
<dbReference type="EMBL" id="VGIR01000016">
    <property type="protein sequence ID" value="MBM3331017.1"/>
    <property type="molecule type" value="Genomic_DNA"/>
</dbReference>
<evidence type="ECO:0000313" key="5">
    <source>
        <dbReference type="Proteomes" id="UP000779900"/>
    </source>
</evidence>
<dbReference type="InterPro" id="IPR051910">
    <property type="entry name" value="ComF/GntX_DNA_util-trans"/>
</dbReference>
<proteinExistence type="inferred from homology"/>
<dbReference type="Pfam" id="PF00156">
    <property type="entry name" value="Pribosyltran"/>
    <property type="match status" value="1"/>
</dbReference>
<gene>
    <name evidence="4" type="ORF">FJY68_04095</name>
</gene>
<protein>
    <submittedName>
        <fullName evidence="4">ComF family protein</fullName>
    </submittedName>
</protein>
<dbReference type="AlphaFoldDB" id="A0A938BSX5"/>
<dbReference type="PANTHER" id="PTHR47505:SF1">
    <property type="entry name" value="DNA UTILIZATION PROTEIN YHGH"/>
    <property type="match status" value="1"/>
</dbReference>
<comment type="caution">
    <text evidence="4">The sequence shown here is derived from an EMBL/GenBank/DDBJ whole genome shotgun (WGS) entry which is preliminary data.</text>
</comment>
<dbReference type="InterPro" id="IPR000836">
    <property type="entry name" value="PRTase_dom"/>
</dbReference>
<comment type="similarity">
    <text evidence="1">Belongs to the ComF/GntX family.</text>
</comment>
<evidence type="ECO:0000259" key="2">
    <source>
        <dbReference type="Pfam" id="PF00156"/>
    </source>
</evidence>
<feature type="domain" description="Double zinc ribbon" evidence="3">
    <location>
        <begin position="17"/>
        <end position="71"/>
    </location>
</feature>
<dbReference type="CDD" id="cd06223">
    <property type="entry name" value="PRTases_typeI"/>
    <property type="match status" value="1"/>
</dbReference>
<evidence type="ECO:0000259" key="3">
    <source>
        <dbReference type="Pfam" id="PF18912"/>
    </source>
</evidence>
<accession>A0A938BSX5</accession>
<organism evidence="4 5">
    <name type="scientific">candidate division WOR-3 bacterium</name>
    <dbReference type="NCBI Taxonomy" id="2052148"/>
    <lineage>
        <taxon>Bacteria</taxon>
        <taxon>Bacteria division WOR-3</taxon>
    </lineage>
</organism>